<dbReference type="GO" id="GO:0005524">
    <property type="term" value="F:ATP binding"/>
    <property type="evidence" value="ECO:0007669"/>
    <property type="project" value="UniProtKB-KW"/>
</dbReference>
<keyword evidence="10" id="KW-0812">Transmembrane</keyword>
<dbReference type="SUPFAM" id="SSF47384">
    <property type="entry name" value="Homodimeric domain of signal transducing histidine kinase"/>
    <property type="match status" value="1"/>
</dbReference>
<feature type="transmembrane region" description="Helical" evidence="10">
    <location>
        <begin position="132"/>
        <end position="151"/>
    </location>
</feature>
<dbReference type="Pfam" id="PF02518">
    <property type="entry name" value="HATPase_c"/>
    <property type="match status" value="1"/>
</dbReference>
<dbReference type="PROSITE" id="PS50109">
    <property type="entry name" value="HIS_KIN"/>
    <property type="match status" value="1"/>
</dbReference>
<dbReference type="RefSeq" id="WP_335735339.1">
    <property type="nucleotide sequence ID" value="NZ_JALAAR010000004.1"/>
</dbReference>
<dbReference type="PROSITE" id="PS50885">
    <property type="entry name" value="HAMP"/>
    <property type="match status" value="1"/>
</dbReference>
<dbReference type="PANTHER" id="PTHR44936">
    <property type="entry name" value="SENSOR PROTEIN CREC"/>
    <property type="match status" value="1"/>
</dbReference>
<accession>A0ABU8C5G3</accession>
<dbReference type="SUPFAM" id="SSF55874">
    <property type="entry name" value="ATPase domain of HSP90 chaperone/DNA topoisomerase II/histidine kinase"/>
    <property type="match status" value="1"/>
</dbReference>
<dbReference type="InterPro" id="IPR003661">
    <property type="entry name" value="HisK_dim/P_dom"/>
</dbReference>
<evidence type="ECO:0000259" key="12">
    <source>
        <dbReference type="PROSITE" id="PS50885"/>
    </source>
</evidence>
<evidence type="ECO:0000256" key="6">
    <source>
        <dbReference type="ARBA" id="ARBA00022679"/>
    </source>
</evidence>
<dbReference type="InterPro" id="IPR005467">
    <property type="entry name" value="His_kinase_dom"/>
</dbReference>
<organism evidence="13 14">
    <name type="scientific">Rheinheimera muenzenbergensis</name>
    <dbReference type="NCBI Taxonomy" id="1193628"/>
    <lineage>
        <taxon>Bacteria</taxon>
        <taxon>Pseudomonadati</taxon>
        <taxon>Pseudomonadota</taxon>
        <taxon>Gammaproteobacteria</taxon>
        <taxon>Chromatiales</taxon>
        <taxon>Chromatiaceae</taxon>
        <taxon>Rheinheimera</taxon>
    </lineage>
</organism>
<dbReference type="SMART" id="SM00387">
    <property type="entry name" value="HATPase_c"/>
    <property type="match status" value="1"/>
</dbReference>
<dbReference type="PRINTS" id="PR00344">
    <property type="entry name" value="BCTRLSENSOR"/>
</dbReference>
<dbReference type="Gene3D" id="3.30.565.10">
    <property type="entry name" value="Histidine kinase-like ATPase, C-terminal domain"/>
    <property type="match status" value="1"/>
</dbReference>
<keyword evidence="14" id="KW-1185">Reference proteome</keyword>
<evidence type="ECO:0000256" key="5">
    <source>
        <dbReference type="ARBA" id="ARBA00022553"/>
    </source>
</evidence>
<dbReference type="InterPro" id="IPR003660">
    <property type="entry name" value="HAMP_dom"/>
</dbReference>
<keyword evidence="9 13" id="KW-0067">ATP-binding</keyword>
<feature type="domain" description="Histidine kinase" evidence="11">
    <location>
        <begin position="213"/>
        <end position="428"/>
    </location>
</feature>
<evidence type="ECO:0000256" key="7">
    <source>
        <dbReference type="ARBA" id="ARBA00022741"/>
    </source>
</evidence>
<dbReference type="Proteomes" id="UP001375382">
    <property type="component" value="Unassembled WGS sequence"/>
</dbReference>
<evidence type="ECO:0000256" key="10">
    <source>
        <dbReference type="SAM" id="Phobius"/>
    </source>
</evidence>
<evidence type="ECO:0000256" key="4">
    <source>
        <dbReference type="ARBA" id="ARBA00022475"/>
    </source>
</evidence>
<keyword evidence="4" id="KW-1003">Cell membrane</keyword>
<evidence type="ECO:0000313" key="14">
    <source>
        <dbReference type="Proteomes" id="UP001375382"/>
    </source>
</evidence>
<dbReference type="InterPro" id="IPR003594">
    <property type="entry name" value="HATPase_dom"/>
</dbReference>
<dbReference type="InterPro" id="IPR050980">
    <property type="entry name" value="2C_sensor_his_kinase"/>
</dbReference>
<comment type="subcellular location">
    <subcellularLocation>
        <location evidence="2">Cell membrane</location>
        <topology evidence="2">Multi-pass membrane protein</topology>
    </subcellularLocation>
</comment>
<evidence type="ECO:0000256" key="1">
    <source>
        <dbReference type="ARBA" id="ARBA00000085"/>
    </source>
</evidence>
<evidence type="ECO:0000259" key="11">
    <source>
        <dbReference type="PROSITE" id="PS50109"/>
    </source>
</evidence>
<proteinExistence type="predicted"/>
<dbReference type="SMART" id="SM00388">
    <property type="entry name" value="HisKA"/>
    <property type="match status" value="1"/>
</dbReference>
<keyword evidence="8" id="KW-0418">Kinase</keyword>
<dbReference type="PANTHER" id="PTHR44936:SF10">
    <property type="entry name" value="SENSOR PROTEIN RSTB"/>
    <property type="match status" value="1"/>
</dbReference>
<evidence type="ECO:0000256" key="8">
    <source>
        <dbReference type="ARBA" id="ARBA00022777"/>
    </source>
</evidence>
<comment type="caution">
    <text evidence="13">The sequence shown here is derived from an EMBL/GenBank/DDBJ whole genome shotgun (WGS) entry which is preliminary data.</text>
</comment>
<keyword evidence="10" id="KW-1133">Transmembrane helix</keyword>
<gene>
    <name evidence="13" type="ORF">MN202_06775</name>
</gene>
<dbReference type="EC" id="2.7.13.3" evidence="3"/>
<protein>
    <recommendedName>
        <fullName evidence="3">histidine kinase</fullName>
        <ecNumber evidence="3">2.7.13.3</ecNumber>
    </recommendedName>
</protein>
<feature type="domain" description="HAMP" evidence="12">
    <location>
        <begin position="153"/>
        <end position="205"/>
    </location>
</feature>
<evidence type="ECO:0000256" key="3">
    <source>
        <dbReference type="ARBA" id="ARBA00012438"/>
    </source>
</evidence>
<reference evidence="13 14" key="1">
    <citation type="journal article" date="2023" name="Ecotoxicol. Environ. Saf.">
        <title>Mercury remediation potential of mercury-resistant strain Rheinheimera metallidurans sp. nov. isolated from a municipal waste dumping site.</title>
        <authorList>
            <person name="Yadav V."/>
            <person name="Manjhi A."/>
            <person name="Vadakedath N."/>
        </authorList>
    </citation>
    <scope>NUCLEOTIDE SEQUENCE [LARGE SCALE GENOMIC DNA]</scope>
    <source>
        <strain evidence="13 14">E-49</strain>
    </source>
</reference>
<keyword evidence="10" id="KW-0472">Membrane</keyword>
<comment type="catalytic activity">
    <reaction evidence="1">
        <text>ATP + protein L-histidine = ADP + protein N-phospho-L-histidine.</text>
        <dbReference type="EC" id="2.7.13.3"/>
    </reaction>
</comment>
<dbReference type="InterPro" id="IPR004358">
    <property type="entry name" value="Sig_transdc_His_kin-like_C"/>
</dbReference>
<dbReference type="EMBL" id="JALAAR010000004">
    <property type="protein sequence ID" value="MEH8016926.1"/>
    <property type="molecule type" value="Genomic_DNA"/>
</dbReference>
<dbReference type="InterPro" id="IPR036097">
    <property type="entry name" value="HisK_dim/P_sf"/>
</dbReference>
<dbReference type="Pfam" id="PF00512">
    <property type="entry name" value="HisKA"/>
    <property type="match status" value="1"/>
</dbReference>
<dbReference type="InterPro" id="IPR036890">
    <property type="entry name" value="HATPase_C_sf"/>
</dbReference>
<keyword evidence="5" id="KW-0597">Phosphoprotein</keyword>
<evidence type="ECO:0000256" key="2">
    <source>
        <dbReference type="ARBA" id="ARBA00004651"/>
    </source>
</evidence>
<name>A0ABU8C5G3_9GAMM</name>
<keyword evidence="7" id="KW-0547">Nucleotide-binding</keyword>
<evidence type="ECO:0000256" key="9">
    <source>
        <dbReference type="ARBA" id="ARBA00022840"/>
    </source>
</evidence>
<keyword evidence="6" id="KW-0808">Transferase</keyword>
<evidence type="ECO:0000313" key="13">
    <source>
        <dbReference type="EMBL" id="MEH8016926.1"/>
    </source>
</evidence>
<dbReference type="CDD" id="cd00082">
    <property type="entry name" value="HisKA"/>
    <property type="match status" value="1"/>
</dbReference>
<sequence length="428" mass="48324">MTRIFLGLLLTCLISLFGLGYLLDRLAAQPLPATPEPLAAKLLHYLVQQSQHLSEAELTGYYQQQASQLDIDLQLEPYQALALPTELMPLLSSASGLALAGDQQQYLLRQLPAYPQWLLKMTLPNTDEHHPLSLWLTLALYLGMALLLLLWQWPLVSRLKLLTRAAERFGRGEHSSRLRLSKFSYIPGLEQSFNRMADQISQLLHENQLLAKSLSHDLRTPIACLRFGLDALFDVSSSEKKQQLLQRMEQDVDRMEAMVNSFLQFASLSRTALSLEFSRQHMQPWLQHYCHSVEPLLAQQQLRFSLLMTAPPLHSQINPHWLERALSNIISNACRFANSQLQITLSVKQQQLVITISDDGPGIAITEEKNVLLPFVKLDTATEDTSPHFGLGLAITAEIIKWHHGSIIVDRDPALAGARFSIYLKLCS</sequence>
<dbReference type="Gene3D" id="1.10.287.130">
    <property type="match status" value="1"/>
</dbReference>